<accession>A0AAX6MZY7</accession>
<sequence>MRTANKSLVAYRVLNSKKLLAKTFWNFSRPKPTADEKEGYIASDNLLGPRASKYPDLLSFIGGDILNEQQDPSLRRQDLARNLRHSPIFTAAVDKFVHSELPPSEHDLSSIPQYGLIGTRRDEKLTASPEDGLVIGNVNIPWSAFICGSQGAGKSHTLCCLLENSLIANDNAGALPYPLAGMVMHYDNHANYSTAQVCEAAYLCSSGIPVTVLVSPSNIWAMKRLYNNLPGLPPGSPRPKVVPLYFDEHQLDASRILKLMAVDPTAEKTPLYMEVVMDIVRTIAMEGSAFTYAKFRERVATIKWMSGQETSLNLRLQLLDNFMTPSPMTKTTRPARSPENIWSFEPGSLTIVDMSDPFMSSDEACTLFSICLSIFLEERNKCGRVVAMDEAHKFLAQSGEARVLTNELISVIRQQRHTGTRVVIATQEPTLSPTLIDLVNATFVHRFLSPNWYEVLKRHLAGANTQDPGRNNSLFRTIVGLRTGQALLFCPTARMDVDDGGPDGTKGIKPLNDSYVKIQIRKRLTFDGGKSITAMSASETPEASMDIEVPMHIVEPKVKGGKKGGKNKRKSGEESAIPITTDAVTADILATEHLNGDEGSVSVDGQTIEEKEVDGRQGDVPRRVVIEEAKRLGSFMVRHHGWISLSSKKLKEKTKFYSDVEKNLNMTPGKINDSNGLKNTLLIAVDKAMVRIPHPISYVSTRYHHGYCENTLSNLDLFGEYNLPS</sequence>
<dbReference type="AlphaFoldDB" id="A0AAX6MZY7"/>
<dbReference type="InterPro" id="IPR027417">
    <property type="entry name" value="P-loop_NTPase"/>
</dbReference>
<dbReference type="Gene3D" id="3.40.50.300">
    <property type="entry name" value="P-loop containing nucleotide triphosphate hydrolases"/>
    <property type="match status" value="1"/>
</dbReference>
<protein>
    <recommendedName>
        <fullName evidence="4">Zona occludens toxin N-terminal domain-containing protein</fullName>
    </recommendedName>
</protein>
<name>A0AAX6MZY7_9PEZI</name>
<comment type="caution">
    <text evidence="2">The sequence shown here is derived from an EMBL/GenBank/DDBJ whole genome shotgun (WGS) entry which is preliminary data.</text>
</comment>
<gene>
    <name evidence="2" type="ORF">Daesc_000550</name>
</gene>
<evidence type="ECO:0000313" key="2">
    <source>
        <dbReference type="EMBL" id="KAK6957761.1"/>
    </source>
</evidence>
<evidence type="ECO:0000256" key="1">
    <source>
        <dbReference type="SAM" id="MobiDB-lite"/>
    </source>
</evidence>
<evidence type="ECO:0008006" key="4">
    <source>
        <dbReference type="Google" id="ProtNLM"/>
    </source>
</evidence>
<feature type="compositionally biased region" description="Basic residues" evidence="1">
    <location>
        <begin position="559"/>
        <end position="569"/>
    </location>
</feature>
<dbReference type="EMBL" id="JBANMG010000001">
    <property type="protein sequence ID" value="KAK6957761.1"/>
    <property type="molecule type" value="Genomic_DNA"/>
</dbReference>
<evidence type="ECO:0000313" key="3">
    <source>
        <dbReference type="Proteomes" id="UP001369815"/>
    </source>
</evidence>
<dbReference type="SUPFAM" id="SSF52540">
    <property type="entry name" value="P-loop containing nucleoside triphosphate hydrolases"/>
    <property type="match status" value="1"/>
</dbReference>
<reference evidence="2 3" key="1">
    <citation type="journal article" date="2024" name="Front Chem Biol">
        <title>Unveiling the potential of Daldinia eschscholtzii MFLUCC 19-0629 through bioactivity and bioinformatics studies for enhanced sustainable agriculture production.</title>
        <authorList>
            <person name="Brooks S."/>
            <person name="Weaver J.A."/>
            <person name="Klomchit A."/>
            <person name="Alharthi S.A."/>
            <person name="Onlamun T."/>
            <person name="Nurani R."/>
            <person name="Vong T.K."/>
            <person name="Alberti F."/>
            <person name="Greco C."/>
        </authorList>
    </citation>
    <scope>NUCLEOTIDE SEQUENCE [LARGE SCALE GENOMIC DNA]</scope>
    <source>
        <strain evidence="2">MFLUCC 19-0629</strain>
    </source>
</reference>
<organism evidence="2 3">
    <name type="scientific">Daldinia eschscholtzii</name>
    <dbReference type="NCBI Taxonomy" id="292717"/>
    <lineage>
        <taxon>Eukaryota</taxon>
        <taxon>Fungi</taxon>
        <taxon>Dikarya</taxon>
        <taxon>Ascomycota</taxon>
        <taxon>Pezizomycotina</taxon>
        <taxon>Sordariomycetes</taxon>
        <taxon>Xylariomycetidae</taxon>
        <taxon>Xylariales</taxon>
        <taxon>Hypoxylaceae</taxon>
        <taxon>Daldinia</taxon>
    </lineage>
</organism>
<feature type="region of interest" description="Disordered" evidence="1">
    <location>
        <begin position="557"/>
        <end position="576"/>
    </location>
</feature>
<keyword evidence="3" id="KW-1185">Reference proteome</keyword>
<proteinExistence type="predicted"/>
<dbReference type="Proteomes" id="UP001369815">
    <property type="component" value="Unassembled WGS sequence"/>
</dbReference>